<protein>
    <submittedName>
        <fullName evidence="2">Uncharacterized protein</fullName>
    </submittedName>
</protein>
<keyword evidence="1" id="KW-0472">Membrane</keyword>
<dbReference type="Proteomes" id="UP001287356">
    <property type="component" value="Unassembled WGS sequence"/>
</dbReference>
<gene>
    <name evidence="2" type="ORF">B0T24DRAFT_49630</name>
</gene>
<evidence type="ECO:0000313" key="2">
    <source>
        <dbReference type="EMBL" id="KAK3383438.1"/>
    </source>
</evidence>
<feature type="transmembrane region" description="Helical" evidence="1">
    <location>
        <begin position="164"/>
        <end position="186"/>
    </location>
</feature>
<keyword evidence="3" id="KW-1185">Reference proteome</keyword>
<accession>A0AAE0TXQ1</accession>
<proteinExistence type="predicted"/>
<reference evidence="2" key="1">
    <citation type="journal article" date="2023" name="Mol. Phylogenet. Evol.">
        <title>Genome-scale phylogeny and comparative genomics of the fungal order Sordariales.</title>
        <authorList>
            <person name="Hensen N."/>
            <person name="Bonometti L."/>
            <person name="Westerberg I."/>
            <person name="Brannstrom I.O."/>
            <person name="Guillou S."/>
            <person name="Cros-Aarteil S."/>
            <person name="Calhoun S."/>
            <person name="Haridas S."/>
            <person name="Kuo A."/>
            <person name="Mondo S."/>
            <person name="Pangilinan J."/>
            <person name="Riley R."/>
            <person name="LaButti K."/>
            <person name="Andreopoulos B."/>
            <person name="Lipzen A."/>
            <person name="Chen C."/>
            <person name="Yan M."/>
            <person name="Daum C."/>
            <person name="Ng V."/>
            <person name="Clum A."/>
            <person name="Steindorff A."/>
            <person name="Ohm R.A."/>
            <person name="Martin F."/>
            <person name="Silar P."/>
            <person name="Natvig D.O."/>
            <person name="Lalanne C."/>
            <person name="Gautier V."/>
            <person name="Ament-Velasquez S.L."/>
            <person name="Kruys A."/>
            <person name="Hutchinson M.I."/>
            <person name="Powell A.J."/>
            <person name="Barry K."/>
            <person name="Miller A.N."/>
            <person name="Grigoriev I.V."/>
            <person name="Debuchy R."/>
            <person name="Gladieux P."/>
            <person name="Hiltunen Thoren M."/>
            <person name="Johannesson H."/>
        </authorList>
    </citation>
    <scope>NUCLEOTIDE SEQUENCE</scope>
    <source>
        <strain evidence="2">CBS 958.72</strain>
    </source>
</reference>
<name>A0AAE0TXQ1_9PEZI</name>
<evidence type="ECO:0000256" key="1">
    <source>
        <dbReference type="SAM" id="Phobius"/>
    </source>
</evidence>
<evidence type="ECO:0000313" key="3">
    <source>
        <dbReference type="Proteomes" id="UP001287356"/>
    </source>
</evidence>
<feature type="transmembrane region" description="Helical" evidence="1">
    <location>
        <begin position="124"/>
        <end position="144"/>
    </location>
</feature>
<reference evidence="2" key="2">
    <citation type="submission" date="2023-06" db="EMBL/GenBank/DDBJ databases">
        <authorList>
            <consortium name="Lawrence Berkeley National Laboratory"/>
            <person name="Haridas S."/>
            <person name="Hensen N."/>
            <person name="Bonometti L."/>
            <person name="Westerberg I."/>
            <person name="Brannstrom I.O."/>
            <person name="Guillou S."/>
            <person name="Cros-Aarteil S."/>
            <person name="Calhoun S."/>
            <person name="Kuo A."/>
            <person name="Mondo S."/>
            <person name="Pangilinan J."/>
            <person name="Riley R."/>
            <person name="Labutti K."/>
            <person name="Andreopoulos B."/>
            <person name="Lipzen A."/>
            <person name="Chen C."/>
            <person name="Yanf M."/>
            <person name="Daum C."/>
            <person name="Ng V."/>
            <person name="Clum A."/>
            <person name="Steindorff A."/>
            <person name="Ohm R."/>
            <person name="Martin F."/>
            <person name="Silar P."/>
            <person name="Natvig D."/>
            <person name="Lalanne C."/>
            <person name="Gautier V."/>
            <person name="Ament-Velasquez S.L."/>
            <person name="Kruys A."/>
            <person name="Hutchinson M.I."/>
            <person name="Powell A.J."/>
            <person name="Barry K."/>
            <person name="Miller A.N."/>
            <person name="Grigoriev I.V."/>
            <person name="Debuchy R."/>
            <person name="Gladieux P."/>
            <person name="Thoren M.H."/>
            <person name="Johannesson H."/>
        </authorList>
    </citation>
    <scope>NUCLEOTIDE SEQUENCE</scope>
    <source>
        <strain evidence="2">CBS 958.72</strain>
    </source>
</reference>
<keyword evidence="1" id="KW-0812">Transmembrane</keyword>
<dbReference type="AlphaFoldDB" id="A0AAE0TXQ1"/>
<sequence>MILTLFALCFFFLDTSSCFLHFISIVSFLISLILCLFFFFFLVASEPFHFIPSISPISSVVCAPASSIIPMWLLKLAQAREMDMAIGKNMKWNGGCLEKWAQEFGNCLWQANLEMWKFFHGGEASLYCFLFSFLFFSFLFSSHYLSQLALSSFLSSHGLAARSLVFIAAVFLWGVKHLCVFSSLLIRPLGSFCPSRFGREGGKRGARWARVWKVSSRLVRSRSRSRSRSRGRGRVMIRGSGEANIIFYIS</sequence>
<comment type="caution">
    <text evidence="2">The sequence shown here is derived from an EMBL/GenBank/DDBJ whole genome shotgun (WGS) entry which is preliminary data.</text>
</comment>
<organism evidence="2 3">
    <name type="scientific">Lasiosphaeria ovina</name>
    <dbReference type="NCBI Taxonomy" id="92902"/>
    <lineage>
        <taxon>Eukaryota</taxon>
        <taxon>Fungi</taxon>
        <taxon>Dikarya</taxon>
        <taxon>Ascomycota</taxon>
        <taxon>Pezizomycotina</taxon>
        <taxon>Sordariomycetes</taxon>
        <taxon>Sordariomycetidae</taxon>
        <taxon>Sordariales</taxon>
        <taxon>Lasiosphaeriaceae</taxon>
        <taxon>Lasiosphaeria</taxon>
    </lineage>
</organism>
<dbReference type="EMBL" id="JAULSN010000001">
    <property type="protein sequence ID" value="KAK3383438.1"/>
    <property type="molecule type" value="Genomic_DNA"/>
</dbReference>
<feature type="transmembrane region" description="Helical" evidence="1">
    <location>
        <begin position="28"/>
        <end position="45"/>
    </location>
</feature>
<keyword evidence="1" id="KW-1133">Transmembrane helix</keyword>